<evidence type="ECO:0000256" key="1">
    <source>
        <dbReference type="SAM" id="MobiDB-lite"/>
    </source>
</evidence>
<dbReference type="Proteomes" id="UP001165293">
    <property type="component" value="Unassembled WGS sequence"/>
</dbReference>
<dbReference type="Pfam" id="PF10099">
    <property type="entry name" value="RskA_C"/>
    <property type="match status" value="1"/>
</dbReference>
<feature type="domain" description="Anti-sigma K factor RskA C-terminal" evidence="2">
    <location>
        <begin position="116"/>
        <end position="247"/>
    </location>
</feature>
<dbReference type="PANTHER" id="PTHR37461">
    <property type="entry name" value="ANTI-SIGMA-K FACTOR RSKA"/>
    <property type="match status" value="1"/>
</dbReference>
<sequence length="258" mass="27484">MSELDDKTIPPDGDDIGAAEYVLGTMDADAREAFAARIERDPMLARAIDAWRERLGPMTDEIPPVVPPMYLWHRVRARAGIPLDDGMLDDGVASRESPPWWDRIAVWRGLTMAGLAATAACVIALIALPRTQAPSVPPVARSALPHPLRLVATMHDGKGRNTYMAAVDDDACTLVLMPLVRDPAPGQVPQLWVVADDGTPHSLGLGSDTPMQAMSVPAAMRPQLLAEGSLAVSMEPPGGSPTGRPTGFVIGRGDLTHL</sequence>
<dbReference type="RefSeq" id="WP_230527181.1">
    <property type="nucleotide sequence ID" value="NZ_JAJGAK010000002.1"/>
</dbReference>
<evidence type="ECO:0000313" key="3">
    <source>
        <dbReference type="EMBL" id="MCC8363565.1"/>
    </source>
</evidence>
<dbReference type="EMBL" id="JAJGAK010000002">
    <property type="protein sequence ID" value="MCC8363565.1"/>
    <property type="molecule type" value="Genomic_DNA"/>
</dbReference>
<evidence type="ECO:0000313" key="4">
    <source>
        <dbReference type="Proteomes" id="UP001165293"/>
    </source>
</evidence>
<dbReference type="InterPro" id="IPR051474">
    <property type="entry name" value="Anti-sigma-K/W_factor"/>
</dbReference>
<comment type="caution">
    <text evidence="3">The sequence shown here is derived from an EMBL/GenBank/DDBJ whole genome shotgun (WGS) entry which is preliminary data.</text>
</comment>
<protein>
    <submittedName>
        <fullName evidence="3">Anti-sigma factor</fullName>
    </submittedName>
</protein>
<dbReference type="InterPro" id="IPR018764">
    <property type="entry name" value="RskA_C"/>
</dbReference>
<name>A0ABS8JJ14_9GAMM</name>
<reference evidence="3" key="1">
    <citation type="submission" date="2021-10" db="EMBL/GenBank/DDBJ databases">
        <authorList>
            <person name="Lyu M."/>
            <person name="Wang X."/>
            <person name="Meng X."/>
            <person name="Xu K."/>
        </authorList>
    </citation>
    <scope>NUCLEOTIDE SEQUENCE</scope>
    <source>
        <strain evidence="3">A6</strain>
    </source>
</reference>
<keyword evidence="4" id="KW-1185">Reference proteome</keyword>
<feature type="region of interest" description="Disordered" evidence="1">
    <location>
        <begin position="235"/>
        <end position="258"/>
    </location>
</feature>
<organism evidence="3 4">
    <name type="scientific">Noviluteimonas lactosilytica</name>
    <dbReference type="NCBI Taxonomy" id="2888523"/>
    <lineage>
        <taxon>Bacteria</taxon>
        <taxon>Pseudomonadati</taxon>
        <taxon>Pseudomonadota</taxon>
        <taxon>Gammaproteobacteria</taxon>
        <taxon>Lysobacterales</taxon>
        <taxon>Lysobacteraceae</taxon>
        <taxon>Noviluteimonas</taxon>
    </lineage>
</organism>
<accession>A0ABS8JJ14</accession>
<evidence type="ECO:0000259" key="2">
    <source>
        <dbReference type="Pfam" id="PF10099"/>
    </source>
</evidence>
<dbReference type="PANTHER" id="PTHR37461:SF1">
    <property type="entry name" value="ANTI-SIGMA-K FACTOR RSKA"/>
    <property type="match status" value="1"/>
</dbReference>
<proteinExistence type="predicted"/>
<gene>
    <name evidence="3" type="ORF">LK996_10825</name>
</gene>